<feature type="chain" id="PRO_5037874463" description="FG-GAP repeat protein" evidence="1">
    <location>
        <begin position="30"/>
        <end position="144"/>
    </location>
</feature>
<accession>A0A939EP14</accession>
<evidence type="ECO:0000313" key="2">
    <source>
        <dbReference type="EMBL" id="MBO0346064.1"/>
    </source>
</evidence>
<evidence type="ECO:0000256" key="1">
    <source>
        <dbReference type="SAM" id="SignalP"/>
    </source>
</evidence>
<name>A0A939EP14_9HYPH</name>
<dbReference type="RefSeq" id="WP_206941236.1">
    <property type="nucleotide sequence ID" value="NZ_JAFLNF010000005.1"/>
</dbReference>
<keyword evidence="3" id="KW-1185">Reference proteome</keyword>
<dbReference type="EMBL" id="JAFLNF010000005">
    <property type="protein sequence ID" value="MBO0346064.1"/>
    <property type="molecule type" value="Genomic_DNA"/>
</dbReference>
<protein>
    <recommendedName>
        <fullName evidence="4">FG-GAP repeat protein</fullName>
    </recommendedName>
</protein>
<sequence length="144" mass="15464">MNFANSRILLFALTASFTPLCFAHMPAYAYSNATIYLMDQEISAACGDRGGNWDATSIFEADLNGDGRTDLILDHSGISCNGAPVLSPECGMQVCSIKTYIRRDGLLKPVGERLGSILRMISASPPTFEVMNHGGSTTTWIPGP</sequence>
<organism evidence="2 3">
    <name type="scientific">Roseibium limicola</name>
    <dbReference type="NCBI Taxonomy" id="2816037"/>
    <lineage>
        <taxon>Bacteria</taxon>
        <taxon>Pseudomonadati</taxon>
        <taxon>Pseudomonadota</taxon>
        <taxon>Alphaproteobacteria</taxon>
        <taxon>Hyphomicrobiales</taxon>
        <taxon>Stappiaceae</taxon>
        <taxon>Roseibium</taxon>
    </lineage>
</organism>
<keyword evidence="1" id="KW-0732">Signal</keyword>
<reference evidence="2" key="1">
    <citation type="submission" date="2021-03" db="EMBL/GenBank/DDBJ databases">
        <title>Roseibium sp. CAU 1637 isolated from Incheon.</title>
        <authorList>
            <person name="Kim W."/>
        </authorList>
    </citation>
    <scope>NUCLEOTIDE SEQUENCE</scope>
    <source>
        <strain evidence="2">CAU 1637</strain>
    </source>
</reference>
<comment type="caution">
    <text evidence="2">The sequence shown here is derived from an EMBL/GenBank/DDBJ whole genome shotgun (WGS) entry which is preliminary data.</text>
</comment>
<evidence type="ECO:0008006" key="4">
    <source>
        <dbReference type="Google" id="ProtNLM"/>
    </source>
</evidence>
<proteinExistence type="predicted"/>
<evidence type="ECO:0000313" key="3">
    <source>
        <dbReference type="Proteomes" id="UP000664779"/>
    </source>
</evidence>
<feature type="signal peptide" evidence="1">
    <location>
        <begin position="1"/>
        <end position="29"/>
    </location>
</feature>
<dbReference type="Proteomes" id="UP000664779">
    <property type="component" value="Unassembled WGS sequence"/>
</dbReference>
<gene>
    <name evidence="2" type="ORF">J0X15_12600</name>
</gene>
<dbReference type="AlphaFoldDB" id="A0A939EP14"/>